<dbReference type="AlphaFoldDB" id="A0A2U1CL11"/>
<evidence type="ECO:0000313" key="4">
    <source>
        <dbReference type="Proteomes" id="UP000246145"/>
    </source>
</evidence>
<dbReference type="EMBL" id="QEKO01000003">
    <property type="protein sequence ID" value="PVY61678.1"/>
    <property type="molecule type" value="Genomic_DNA"/>
</dbReference>
<dbReference type="NCBIfam" id="NF037995">
    <property type="entry name" value="TRAP_S1"/>
    <property type="match status" value="1"/>
</dbReference>
<evidence type="ECO:0000313" key="3">
    <source>
        <dbReference type="EMBL" id="PVY61678.1"/>
    </source>
</evidence>
<sequence>MKKSILTLGLAGLIGMPAAYSQTVLSVSNWTGPGQTTAVKEWCDTLESNSKGQVKCNILPRPVSAPPGSFDAVRNGVVDISLTVHGYTPNRFVLTQIAEFPFLGDDAEATSVAYDRIASKYPQFGAAHEGVRVLGYFTHGPGMVFNSQKKVASIEDFQGLKLRVGGGMVNKIAQAVGINATLKPASEAYELVSSGVMDGTLFPAESIAAYKLEDTIKYATSFPGGLYNTSWVFMMNPATYEKLSAEEKKAVDSVSGEVVARIFGRMWDRLDKAGHEVMQKAGVEETQADEKFVADVKAKTASLEQDWAQAAEAQGLKEPLSVLAEFRKTIAELQ</sequence>
<feature type="signal peptide" evidence="2">
    <location>
        <begin position="1"/>
        <end position="21"/>
    </location>
</feature>
<accession>A0A2U1CL11</accession>
<dbReference type="InterPro" id="IPR038404">
    <property type="entry name" value="TRAP_DctP_sf"/>
</dbReference>
<dbReference type="OrthoDB" id="9177965at2"/>
<dbReference type="Pfam" id="PF03480">
    <property type="entry name" value="DctP"/>
    <property type="match status" value="1"/>
</dbReference>
<dbReference type="Proteomes" id="UP000246145">
    <property type="component" value="Unassembled WGS sequence"/>
</dbReference>
<keyword evidence="4" id="KW-1185">Reference proteome</keyword>
<feature type="chain" id="PRO_5015532497" evidence="2">
    <location>
        <begin position="22"/>
        <end position="334"/>
    </location>
</feature>
<evidence type="ECO:0000256" key="2">
    <source>
        <dbReference type="SAM" id="SignalP"/>
    </source>
</evidence>
<organism evidence="3 4">
    <name type="scientific">Pusillimonas noertemannii</name>
    <dbReference type="NCBI Taxonomy" id="305977"/>
    <lineage>
        <taxon>Bacteria</taxon>
        <taxon>Pseudomonadati</taxon>
        <taxon>Pseudomonadota</taxon>
        <taxon>Betaproteobacteria</taxon>
        <taxon>Burkholderiales</taxon>
        <taxon>Alcaligenaceae</taxon>
        <taxon>Pusillimonas</taxon>
    </lineage>
</organism>
<keyword evidence="1 2" id="KW-0732">Signal</keyword>
<comment type="caution">
    <text evidence="3">The sequence shown here is derived from an EMBL/GenBank/DDBJ whole genome shotgun (WGS) entry which is preliminary data.</text>
</comment>
<dbReference type="Gene3D" id="3.40.190.170">
    <property type="entry name" value="Bacterial extracellular solute-binding protein, family 7"/>
    <property type="match status" value="1"/>
</dbReference>
<dbReference type="PANTHER" id="PTHR33376">
    <property type="match status" value="1"/>
</dbReference>
<proteinExistence type="predicted"/>
<name>A0A2U1CL11_9BURK</name>
<dbReference type="PANTHER" id="PTHR33376:SF15">
    <property type="entry name" value="BLL6794 PROTEIN"/>
    <property type="match status" value="1"/>
</dbReference>
<gene>
    <name evidence="3" type="ORF">C7440_2408</name>
</gene>
<dbReference type="InterPro" id="IPR018389">
    <property type="entry name" value="DctP_fam"/>
</dbReference>
<dbReference type="RefSeq" id="WP_116518700.1">
    <property type="nucleotide sequence ID" value="NZ_JACCEX010000003.1"/>
</dbReference>
<protein>
    <submittedName>
        <fullName evidence="3">TRAP-type C4-dicarboxylate transport system substrate-binding protein</fullName>
    </submittedName>
</protein>
<dbReference type="GO" id="GO:0055085">
    <property type="term" value="P:transmembrane transport"/>
    <property type="evidence" value="ECO:0007669"/>
    <property type="project" value="InterPro"/>
</dbReference>
<evidence type="ECO:0000256" key="1">
    <source>
        <dbReference type="ARBA" id="ARBA00022729"/>
    </source>
</evidence>
<reference evidence="3 4" key="1">
    <citation type="submission" date="2018-04" db="EMBL/GenBank/DDBJ databases">
        <title>Genomic Encyclopedia of Type Strains, Phase IV (KMG-IV): sequencing the most valuable type-strain genomes for metagenomic binning, comparative biology and taxonomic classification.</title>
        <authorList>
            <person name="Goeker M."/>
        </authorList>
    </citation>
    <scope>NUCLEOTIDE SEQUENCE [LARGE SCALE GENOMIC DNA]</scope>
    <source>
        <strain evidence="3 4">DSM 10065</strain>
    </source>
</reference>
<dbReference type="CDD" id="cd13665">
    <property type="entry name" value="PBP2_TRAP_Dctp3_4"/>
    <property type="match status" value="1"/>
</dbReference>